<dbReference type="InterPro" id="IPR014001">
    <property type="entry name" value="Helicase_ATP-bd"/>
</dbReference>
<evidence type="ECO:0000256" key="1">
    <source>
        <dbReference type="ARBA" id="ARBA00022741"/>
    </source>
</evidence>
<keyword evidence="1" id="KW-0547">Nucleotide-binding</keyword>
<name>A0A6C0K8J5_9ZZZZ</name>
<dbReference type="Pfam" id="PF00271">
    <property type="entry name" value="Helicase_C"/>
    <property type="match status" value="1"/>
</dbReference>
<dbReference type="PROSITE" id="PS51192">
    <property type="entry name" value="HELICASE_ATP_BIND_1"/>
    <property type="match status" value="1"/>
</dbReference>
<dbReference type="Gene3D" id="3.40.50.300">
    <property type="entry name" value="P-loop containing nucleotide triphosphate hydrolases"/>
    <property type="match status" value="2"/>
</dbReference>
<dbReference type="GO" id="GO:0004386">
    <property type="term" value="F:helicase activity"/>
    <property type="evidence" value="ECO:0007669"/>
    <property type="project" value="UniProtKB-KW"/>
</dbReference>
<dbReference type="GO" id="GO:0070478">
    <property type="term" value="P:nuclear-transcribed mRNA catabolic process, 3'-5' exonucleolytic nonsense-mediated decay"/>
    <property type="evidence" value="ECO:0007669"/>
    <property type="project" value="TreeGrafter"/>
</dbReference>
<dbReference type="SMART" id="SM00487">
    <property type="entry name" value="DEXDc"/>
    <property type="match status" value="1"/>
</dbReference>
<evidence type="ECO:0000256" key="2">
    <source>
        <dbReference type="ARBA" id="ARBA00022801"/>
    </source>
</evidence>
<dbReference type="AlphaFoldDB" id="A0A6C0K8J5"/>
<dbReference type="SUPFAM" id="SSF52540">
    <property type="entry name" value="P-loop containing nucleoside triphosphate hydrolases"/>
    <property type="match status" value="1"/>
</dbReference>
<evidence type="ECO:0008006" key="8">
    <source>
        <dbReference type="Google" id="ProtNLM"/>
    </source>
</evidence>
<evidence type="ECO:0000256" key="4">
    <source>
        <dbReference type="ARBA" id="ARBA00022840"/>
    </source>
</evidence>
<evidence type="ECO:0000313" key="7">
    <source>
        <dbReference type="EMBL" id="QHU12997.1"/>
    </source>
</evidence>
<dbReference type="GO" id="GO:0005524">
    <property type="term" value="F:ATP binding"/>
    <property type="evidence" value="ECO:0007669"/>
    <property type="project" value="UniProtKB-KW"/>
</dbReference>
<dbReference type="InterPro" id="IPR001650">
    <property type="entry name" value="Helicase_C-like"/>
</dbReference>
<dbReference type="GO" id="GO:0003676">
    <property type="term" value="F:nucleic acid binding"/>
    <property type="evidence" value="ECO:0007669"/>
    <property type="project" value="InterPro"/>
</dbReference>
<dbReference type="PANTHER" id="PTHR12131">
    <property type="entry name" value="ATP-DEPENDENT RNA AND DNA HELICASE"/>
    <property type="match status" value="1"/>
</dbReference>
<proteinExistence type="predicted"/>
<dbReference type="PANTHER" id="PTHR12131:SF1">
    <property type="entry name" value="ATP-DEPENDENT RNA HELICASE SUPV3L1, MITOCHONDRIAL-RELATED"/>
    <property type="match status" value="1"/>
</dbReference>
<feature type="domain" description="Helicase C-terminal" evidence="6">
    <location>
        <begin position="289"/>
        <end position="489"/>
    </location>
</feature>
<dbReference type="InterPro" id="IPR050699">
    <property type="entry name" value="RNA-DNA_Helicase"/>
</dbReference>
<dbReference type="Pfam" id="PF00270">
    <property type="entry name" value="DEAD"/>
    <property type="match status" value="1"/>
</dbReference>
<dbReference type="InterPro" id="IPR011545">
    <property type="entry name" value="DEAD/DEAH_box_helicase_dom"/>
</dbReference>
<keyword evidence="4" id="KW-0067">ATP-binding</keyword>
<evidence type="ECO:0000256" key="3">
    <source>
        <dbReference type="ARBA" id="ARBA00022806"/>
    </source>
</evidence>
<dbReference type="EMBL" id="MN740812">
    <property type="protein sequence ID" value="QHU12997.1"/>
    <property type="molecule type" value="Genomic_DNA"/>
</dbReference>
<evidence type="ECO:0000259" key="6">
    <source>
        <dbReference type="PROSITE" id="PS51194"/>
    </source>
</evidence>
<keyword evidence="3" id="KW-0347">Helicase</keyword>
<dbReference type="SMART" id="SM00490">
    <property type="entry name" value="HELICc"/>
    <property type="match status" value="1"/>
</dbReference>
<dbReference type="CDD" id="cd18795">
    <property type="entry name" value="SF2_C_Ski2"/>
    <property type="match status" value="1"/>
</dbReference>
<dbReference type="Pfam" id="PF08148">
    <property type="entry name" value="DSHCT"/>
    <property type="match status" value="1"/>
</dbReference>
<dbReference type="InterPro" id="IPR027417">
    <property type="entry name" value="P-loop_NTPase"/>
</dbReference>
<dbReference type="Gene3D" id="1.10.3380.30">
    <property type="match status" value="1"/>
</dbReference>
<sequence>MSSPFLHIQKSSEPCKDFPADPAQIYSFPLDPFQQKAIAAISSGANVLVTAKTGSGKTLVGEYQIAHSLRKGGRIFYTTPIKSLSNQKFYDLKKLFPGRVGIMTGDLKYKPDADVVIMTTEILRNLLFKRGTSTETVGITAALSLDQLDAVVFDECHYINDKDRGSVWEETMILLNSSIQLVLLSATVDAPEAFASWLGELKQRDIHLISTDYRVVPLVHGVYKDKEFHHIMDNTNKFSDAPYRAWLQWRSSQLKVADEHKSAVKARAAAGYDGGPVARKGGLKAFTHEMNAMIVTLEEKQQLPALFFVFSRKDCERYADLTEHTLIDSSDAASVRHIMDFHLHSYGEELQRIPEYHTIRALLEKGIAYHHSGVIPILKECVEILFARGLVKVLFATETFAVGINMPTKTVVFTGFRKYDDTIDRMRILNTDEYIQMAGRAGRRGKDERGYVVYLPDRDPEQIEVVRSMMTGRSSTFQSRMKFHYDFILKTFQAGTLRWIDLLKNSYWNIAHTKECRECEEDIQKERRAVETTELSEMERAEMSEHKSIHDALKSAVNAARRVEQRRLEVWNNRHMGPRWHKIINDLWPKYQKSIERIYLMESELAEKCDPTKFITPNLNALREFGFLQGISEEKLTPIGVIATEVNEGHAILMPLAYKDQAIRSLLKTKEDIITFLAIFLGEKGDYSGMEVGGAVRASLRILGDIATTCKEKERRVGASSPYNYWDLKADFVEIIWRFTNGEEIELLLQDYEIFGGNFTRLLSKLLNLLREWTTLATLSSDVETLTILSDAEKLLDIGTMSSESLYLRLV</sequence>
<dbReference type="PROSITE" id="PS51194">
    <property type="entry name" value="HELICASE_CTER"/>
    <property type="match status" value="1"/>
</dbReference>
<dbReference type="GO" id="GO:0016787">
    <property type="term" value="F:hydrolase activity"/>
    <property type="evidence" value="ECO:0007669"/>
    <property type="project" value="UniProtKB-KW"/>
</dbReference>
<evidence type="ECO:0000259" key="5">
    <source>
        <dbReference type="PROSITE" id="PS51192"/>
    </source>
</evidence>
<feature type="domain" description="Helicase ATP-binding" evidence="5">
    <location>
        <begin position="38"/>
        <end position="206"/>
    </location>
</feature>
<reference evidence="7" key="1">
    <citation type="journal article" date="2020" name="Nature">
        <title>Giant virus diversity and host interactions through global metagenomics.</title>
        <authorList>
            <person name="Schulz F."/>
            <person name="Roux S."/>
            <person name="Paez-Espino D."/>
            <person name="Jungbluth S."/>
            <person name="Walsh D.A."/>
            <person name="Denef V.J."/>
            <person name="McMahon K.D."/>
            <person name="Konstantinidis K.T."/>
            <person name="Eloe-Fadrosh E.A."/>
            <person name="Kyrpides N.C."/>
            <person name="Woyke T."/>
        </authorList>
    </citation>
    <scope>NUCLEOTIDE SEQUENCE</scope>
    <source>
        <strain evidence="7">GVMAG-S-1101172-89</strain>
    </source>
</reference>
<organism evidence="7">
    <name type="scientific">viral metagenome</name>
    <dbReference type="NCBI Taxonomy" id="1070528"/>
    <lineage>
        <taxon>unclassified sequences</taxon>
        <taxon>metagenomes</taxon>
        <taxon>organismal metagenomes</taxon>
    </lineage>
</organism>
<accession>A0A6C0K8J5</accession>
<protein>
    <recommendedName>
        <fullName evidence="8">Helicase</fullName>
    </recommendedName>
</protein>
<dbReference type="InterPro" id="IPR012961">
    <property type="entry name" value="Ski2/MTR4_C"/>
</dbReference>
<keyword evidence="2" id="KW-0378">Hydrolase</keyword>
<dbReference type="GO" id="GO:0055087">
    <property type="term" value="C:Ski complex"/>
    <property type="evidence" value="ECO:0007669"/>
    <property type="project" value="TreeGrafter"/>
</dbReference>